<evidence type="ECO:0000313" key="4">
    <source>
        <dbReference type="Proteomes" id="UP000233556"/>
    </source>
</evidence>
<dbReference type="InterPro" id="IPR027868">
    <property type="entry name" value="C2orf72-like_C"/>
</dbReference>
<feature type="compositionally biased region" description="Basic and acidic residues" evidence="1">
    <location>
        <begin position="73"/>
        <end position="84"/>
    </location>
</feature>
<keyword evidence="4" id="KW-1185">Reference proteome</keyword>
<dbReference type="Proteomes" id="UP000233556">
    <property type="component" value="Unassembled WGS sequence"/>
</dbReference>
<dbReference type="Pfam" id="PF15443">
    <property type="entry name" value="DUF4630"/>
    <property type="match status" value="1"/>
</dbReference>
<feature type="region of interest" description="Disordered" evidence="1">
    <location>
        <begin position="67"/>
        <end position="112"/>
    </location>
</feature>
<gene>
    <name evidence="3" type="ORF">llap_15540</name>
</gene>
<dbReference type="EMBL" id="KZ509371">
    <property type="protein sequence ID" value="PKU34154.1"/>
    <property type="molecule type" value="Genomic_DNA"/>
</dbReference>
<feature type="domain" description="C2orf72-like C-terminal" evidence="2">
    <location>
        <begin position="50"/>
        <end position="106"/>
    </location>
</feature>
<dbReference type="OrthoDB" id="9909567at2759"/>
<sequence>MRPSGLVLHADVEADQKPAVEKEEQKEPERVLRPVCVCFISVVEEAKDRERWRLLSFLRCISWSRRSRRKGHEAKDANNVHEDDRQDPEEEVALTSLSPNGNCEEAAGRTGT</sequence>
<proteinExistence type="predicted"/>
<protein>
    <recommendedName>
        <fullName evidence="2">C2orf72-like C-terminal domain-containing protein</fullName>
    </recommendedName>
</protein>
<name>A0A2I0TK27_LIMLA</name>
<organism evidence="3 4">
    <name type="scientific">Limosa lapponica baueri</name>
    <dbReference type="NCBI Taxonomy" id="1758121"/>
    <lineage>
        <taxon>Eukaryota</taxon>
        <taxon>Metazoa</taxon>
        <taxon>Chordata</taxon>
        <taxon>Craniata</taxon>
        <taxon>Vertebrata</taxon>
        <taxon>Euteleostomi</taxon>
        <taxon>Archelosauria</taxon>
        <taxon>Archosauria</taxon>
        <taxon>Dinosauria</taxon>
        <taxon>Saurischia</taxon>
        <taxon>Theropoda</taxon>
        <taxon>Coelurosauria</taxon>
        <taxon>Aves</taxon>
        <taxon>Neognathae</taxon>
        <taxon>Neoaves</taxon>
        <taxon>Charadriiformes</taxon>
        <taxon>Scolopacidae</taxon>
        <taxon>Limosa</taxon>
    </lineage>
</organism>
<dbReference type="AlphaFoldDB" id="A0A2I0TK27"/>
<reference evidence="4" key="2">
    <citation type="submission" date="2017-12" db="EMBL/GenBank/DDBJ databases">
        <title>Genome sequence of the Bar-tailed Godwit (Limosa lapponica baueri).</title>
        <authorList>
            <person name="Lima N.C.B."/>
            <person name="Parody-Merino A.M."/>
            <person name="Battley P.F."/>
            <person name="Fidler A.E."/>
            <person name="Prosdocimi F."/>
        </authorList>
    </citation>
    <scope>NUCLEOTIDE SEQUENCE [LARGE SCALE GENOMIC DNA]</scope>
</reference>
<evidence type="ECO:0000259" key="2">
    <source>
        <dbReference type="Pfam" id="PF15443"/>
    </source>
</evidence>
<feature type="region of interest" description="Disordered" evidence="1">
    <location>
        <begin position="1"/>
        <end position="28"/>
    </location>
</feature>
<evidence type="ECO:0000313" key="3">
    <source>
        <dbReference type="EMBL" id="PKU34154.1"/>
    </source>
</evidence>
<evidence type="ECO:0000256" key="1">
    <source>
        <dbReference type="SAM" id="MobiDB-lite"/>
    </source>
</evidence>
<reference evidence="4" key="1">
    <citation type="submission" date="2017-11" db="EMBL/GenBank/DDBJ databases">
        <authorList>
            <person name="Lima N.C."/>
            <person name="Parody-Merino A.M."/>
            <person name="Battley P.F."/>
            <person name="Fidler A.E."/>
            <person name="Prosdocimi F."/>
        </authorList>
    </citation>
    <scope>NUCLEOTIDE SEQUENCE [LARGE SCALE GENOMIC DNA]</scope>
</reference>
<feature type="compositionally biased region" description="Basic and acidic residues" evidence="1">
    <location>
        <begin position="10"/>
        <end position="28"/>
    </location>
</feature>
<accession>A0A2I0TK27</accession>